<accession>A0A0A8XU73</accession>
<protein>
    <submittedName>
        <fullName evidence="1">Uncharacterized protein</fullName>
    </submittedName>
</protein>
<name>A0A0A8XU73_ARUDO</name>
<organism evidence="1">
    <name type="scientific">Arundo donax</name>
    <name type="common">Giant reed</name>
    <name type="synonym">Donax arundinaceus</name>
    <dbReference type="NCBI Taxonomy" id="35708"/>
    <lineage>
        <taxon>Eukaryota</taxon>
        <taxon>Viridiplantae</taxon>
        <taxon>Streptophyta</taxon>
        <taxon>Embryophyta</taxon>
        <taxon>Tracheophyta</taxon>
        <taxon>Spermatophyta</taxon>
        <taxon>Magnoliopsida</taxon>
        <taxon>Liliopsida</taxon>
        <taxon>Poales</taxon>
        <taxon>Poaceae</taxon>
        <taxon>PACMAD clade</taxon>
        <taxon>Arundinoideae</taxon>
        <taxon>Arundineae</taxon>
        <taxon>Arundo</taxon>
    </lineage>
</organism>
<evidence type="ECO:0000313" key="1">
    <source>
        <dbReference type="EMBL" id="JAD16308.1"/>
    </source>
</evidence>
<reference evidence="1" key="2">
    <citation type="journal article" date="2015" name="Data Brief">
        <title>Shoot transcriptome of the giant reed, Arundo donax.</title>
        <authorList>
            <person name="Barrero R.A."/>
            <person name="Guerrero F.D."/>
            <person name="Moolhuijzen P."/>
            <person name="Goolsby J.A."/>
            <person name="Tidwell J."/>
            <person name="Bellgard S.E."/>
            <person name="Bellgard M.I."/>
        </authorList>
    </citation>
    <scope>NUCLEOTIDE SEQUENCE</scope>
    <source>
        <tissue evidence="1">Shoot tissue taken approximately 20 cm above the soil surface</tissue>
    </source>
</reference>
<proteinExistence type="predicted"/>
<dbReference type="EMBL" id="GBRH01281587">
    <property type="protein sequence ID" value="JAD16308.1"/>
    <property type="molecule type" value="Transcribed_RNA"/>
</dbReference>
<dbReference type="AlphaFoldDB" id="A0A0A8XU73"/>
<sequence>MAFTKIENCFIYYHGFKKKT</sequence>
<reference evidence="1" key="1">
    <citation type="submission" date="2014-09" db="EMBL/GenBank/DDBJ databases">
        <authorList>
            <person name="Magalhaes I.L.F."/>
            <person name="Oliveira U."/>
            <person name="Santos F.R."/>
            <person name="Vidigal T.H.D.A."/>
            <person name="Brescovit A.D."/>
            <person name="Santos A.J."/>
        </authorList>
    </citation>
    <scope>NUCLEOTIDE SEQUENCE</scope>
    <source>
        <tissue evidence="1">Shoot tissue taken approximately 20 cm above the soil surface</tissue>
    </source>
</reference>